<evidence type="ECO:0000259" key="5">
    <source>
        <dbReference type="Pfam" id="PF06429"/>
    </source>
</evidence>
<evidence type="ECO:0000259" key="6">
    <source>
        <dbReference type="Pfam" id="PF22692"/>
    </source>
</evidence>
<dbReference type="PANTHER" id="PTHR30435:SF19">
    <property type="entry name" value="FLAGELLAR BASAL-BODY ROD PROTEIN FLGG"/>
    <property type="match status" value="1"/>
</dbReference>
<name>A0ABR9S2B0_9BURK</name>
<dbReference type="Proteomes" id="UP000806285">
    <property type="component" value="Unassembled WGS sequence"/>
</dbReference>
<sequence length="392" mass="41254">MLDSIQIGMTGLLGYSKGLRVIANNTTNLNTPGYKTATLQFTDLFYANTMLAGGGREQLGYGVGTAGTTLDFRPGDLRQTGNAFDLGLDGDGLFILRDGDGRVRYTRAGQFDFDESGVLVSRNDGRKVVGVDAAGNRVDLSLAGMRASAGKATASARFTGNLSSTVTEQTVGSVKIHDSLGQEHTLSAKFTSTDTVTPGSWKVELFDGTTSVGTSEIVFVDGRPRADATKLVFTYAPAGRDAQQLTLDFGSDVTSFASGNLSTLAMTSQDGYAPGTLSKATFDEKGTLVATYTNGQTAKGASLLLARYPSIDAIEDLGGNEYGEANGMAWETGRAGEGAFGTVRAGVLEVSNVDLSREFSDLVVMQRGYQASSQVISTANDMLQELFKVIGK</sequence>
<evidence type="ECO:0000313" key="8">
    <source>
        <dbReference type="Proteomes" id="UP000806285"/>
    </source>
</evidence>
<dbReference type="PANTHER" id="PTHR30435">
    <property type="entry name" value="FLAGELLAR PROTEIN"/>
    <property type="match status" value="1"/>
</dbReference>
<keyword evidence="3 4" id="KW-0975">Bacterial flagellum</keyword>
<comment type="similarity">
    <text evidence="2 4">Belongs to the flagella basal body rod proteins family.</text>
</comment>
<gene>
    <name evidence="7" type="ORF">IM787_06405</name>
</gene>
<evidence type="ECO:0000313" key="7">
    <source>
        <dbReference type="EMBL" id="MBE7367187.1"/>
    </source>
</evidence>
<dbReference type="InterPro" id="IPR020013">
    <property type="entry name" value="Flagellar_FlgE/F/G"/>
</dbReference>
<keyword evidence="7" id="KW-0282">Flagellum</keyword>
<dbReference type="SUPFAM" id="SSF117143">
    <property type="entry name" value="Flagellar hook protein flgE"/>
    <property type="match status" value="1"/>
</dbReference>
<evidence type="ECO:0000256" key="1">
    <source>
        <dbReference type="ARBA" id="ARBA00004117"/>
    </source>
</evidence>
<keyword evidence="7" id="KW-0966">Cell projection</keyword>
<dbReference type="Pfam" id="PF22692">
    <property type="entry name" value="LlgE_F_G_D1"/>
    <property type="match status" value="1"/>
</dbReference>
<evidence type="ECO:0000256" key="3">
    <source>
        <dbReference type="ARBA" id="ARBA00023143"/>
    </source>
</evidence>
<organism evidence="7 8">
    <name type="scientific">Ramlibacter pallidus</name>
    <dbReference type="NCBI Taxonomy" id="2780087"/>
    <lineage>
        <taxon>Bacteria</taxon>
        <taxon>Pseudomonadati</taxon>
        <taxon>Pseudomonadota</taxon>
        <taxon>Betaproteobacteria</taxon>
        <taxon>Burkholderiales</taxon>
        <taxon>Comamonadaceae</taxon>
        <taxon>Ramlibacter</taxon>
    </lineage>
</organism>
<feature type="domain" description="Flagellar hook protein FlgE/F/G-like D1" evidence="6">
    <location>
        <begin position="89"/>
        <end position="128"/>
    </location>
</feature>
<feature type="domain" description="Flagellar basal-body/hook protein C-terminal" evidence="5">
    <location>
        <begin position="345"/>
        <end position="386"/>
    </location>
</feature>
<dbReference type="NCBIfam" id="TIGR03506">
    <property type="entry name" value="FlgEFG_subfam"/>
    <property type="match status" value="1"/>
</dbReference>
<keyword evidence="8" id="KW-1185">Reference proteome</keyword>
<accession>A0ABR9S2B0</accession>
<keyword evidence="7" id="KW-0969">Cilium</keyword>
<dbReference type="Gene3D" id="2.60.98.20">
    <property type="entry name" value="Flagellar hook protein FlgE"/>
    <property type="match status" value="1"/>
</dbReference>
<evidence type="ECO:0000256" key="2">
    <source>
        <dbReference type="ARBA" id="ARBA00009677"/>
    </source>
</evidence>
<reference evidence="7 8" key="1">
    <citation type="submission" date="2020-10" db="EMBL/GenBank/DDBJ databases">
        <title>Ramlibacter sp. HM2 16S ribosomal RNA gene Genome sequencing and assembly.</title>
        <authorList>
            <person name="Kang M."/>
        </authorList>
    </citation>
    <scope>NUCLEOTIDE SEQUENCE [LARGE SCALE GENOMIC DNA]</scope>
    <source>
        <strain evidence="7 8">HM2</strain>
    </source>
</reference>
<evidence type="ECO:0000256" key="4">
    <source>
        <dbReference type="RuleBase" id="RU362116"/>
    </source>
</evidence>
<dbReference type="Pfam" id="PF06429">
    <property type="entry name" value="Flg_bbr_C"/>
    <property type="match status" value="1"/>
</dbReference>
<dbReference type="InterPro" id="IPR010930">
    <property type="entry name" value="Flg_bb/hook_C_dom"/>
</dbReference>
<comment type="subcellular location">
    <subcellularLocation>
        <location evidence="1 4">Bacterial flagellum basal body</location>
    </subcellularLocation>
</comment>
<dbReference type="RefSeq" id="WP_193675813.1">
    <property type="nucleotide sequence ID" value="NZ_JADDIV010000002.1"/>
</dbReference>
<dbReference type="EMBL" id="JADDIV010000002">
    <property type="protein sequence ID" value="MBE7367187.1"/>
    <property type="molecule type" value="Genomic_DNA"/>
</dbReference>
<comment type="caution">
    <text evidence="7">The sequence shown here is derived from an EMBL/GenBank/DDBJ whole genome shotgun (WGS) entry which is preliminary data.</text>
</comment>
<protein>
    <submittedName>
        <fullName evidence="7">Flagellar hook-basal body complex protein</fullName>
    </submittedName>
</protein>
<dbReference type="InterPro" id="IPR037925">
    <property type="entry name" value="FlgE/F/G-like"/>
</dbReference>
<dbReference type="InterPro" id="IPR037058">
    <property type="entry name" value="Falgellar_hook_FlgE_sf"/>
</dbReference>
<dbReference type="InterPro" id="IPR053967">
    <property type="entry name" value="LlgE_F_G-like_D1"/>
</dbReference>
<proteinExistence type="inferred from homology"/>